<sequence length="324" mass="35166">MRRMRRRGLYWAVVQLMYLKGLPMVRRSPIAGRGKSAGGIRYQVKKTLLGYSVKYRCPKCQASFTASLNDAGKREMCECGYHYIVPGGEEKAKLEEQRAAKQRETEEQKKSQGDKTHEQEMPLDPFLQSSPPTEPKPIPAPPPEPSAPFVPPPSDPVPPIASGPAVAPAPAAAAPTAPGFVPEVKTSRTYKRNEYPALTIVRVVLLMIAGLAVVQWMVVSVFTVAAAINASAANEQAVELPAELVGRSVFDADLTQTQRELIAEHESQTMQTAVRGGAVMFGLIGWTVNTFATAVFVCLIVAFSELIKLLIDIQANTQHTAANA</sequence>
<feature type="transmembrane region" description="Helical" evidence="2">
    <location>
        <begin position="278"/>
        <end position="303"/>
    </location>
</feature>
<keyword evidence="2" id="KW-1133">Transmembrane helix</keyword>
<accession>A0A5B9QSU8</accession>
<evidence type="ECO:0000313" key="4">
    <source>
        <dbReference type="Proteomes" id="UP000325286"/>
    </source>
</evidence>
<feature type="compositionally biased region" description="Basic and acidic residues" evidence="1">
    <location>
        <begin position="92"/>
        <end position="120"/>
    </location>
</feature>
<dbReference type="KEGG" id="rul:UC8_24870"/>
<name>A0A5B9QSU8_9BACT</name>
<feature type="compositionally biased region" description="Pro residues" evidence="1">
    <location>
        <begin position="132"/>
        <end position="161"/>
    </location>
</feature>
<feature type="compositionally biased region" description="Low complexity" evidence="1">
    <location>
        <begin position="162"/>
        <end position="179"/>
    </location>
</feature>
<evidence type="ECO:0000313" key="3">
    <source>
        <dbReference type="EMBL" id="QEG40475.1"/>
    </source>
</evidence>
<evidence type="ECO:0000256" key="1">
    <source>
        <dbReference type="SAM" id="MobiDB-lite"/>
    </source>
</evidence>
<keyword evidence="2" id="KW-0472">Membrane</keyword>
<protein>
    <submittedName>
        <fullName evidence="3">Uncharacterized protein</fullName>
    </submittedName>
</protein>
<feature type="region of interest" description="Disordered" evidence="1">
    <location>
        <begin position="92"/>
        <end position="179"/>
    </location>
</feature>
<dbReference type="EMBL" id="CP042914">
    <property type="protein sequence ID" value="QEG40475.1"/>
    <property type="molecule type" value="Genomic_DNA"/>
</dbReference>
<proteinExistence type="predicted"/>
<reference evidence="3 4" key="1">
    <citation type="submission" date="2019-08" db="EMBL/GenBank/DDBJ databases">
        <title>Deep-cultivation of Planctomycetes and their phenomic and genomic characterization uncovers novel biology.</title>
        <authorList>
            <person name="Wiegand S."/>
            <person name="Jogler M."/>
            <person name="Boedeker C."/>
            <person name="Pinto D."/>
            <person name="Vollmers J."/>
            <person name="Rivas-Marin E."/>
            <person name="Kohn T."/>
            <person name="Peeters S.H."/>
            <person name="Heuer A."/>
            <person name="Rast P."/>
            <person name="Oberbeckmann S."/>
            <person name="Bunk B."/>
            <person name="Jeske O."/>
            <person name="Meyerdierks A."/>
            <person name="Storesund J.E."/>
            <person name="Kallscheuer N."/>
            <person name="Luecker S."/>
            <person name="Lage O.M."/>
            <person name="Pohl T."/>
            <person name="Merkel B.J."/>
            <person name="Hornburger P."/>
            <person name="Mueller R.-W."/>
            <person name="Bruemmer F."/>
            <person name="Labrenz M."/>
            <person name="Spormann A.M."/>
            <person name="Op den Camp H."/>
            <person name="Overmann J."/>
            <person name="Amann R."/>
            <person name="Jetten M.S.M."/>
            <person name="Mascher T."/>
            <person name="Medema M.H."/>
            <person name="Devos D.P."/>
            <person name="Kaster A.-K."/>
            <person name="Ovreas L."/>
            <person name="Rohde M."/>
            <person name="Galperin M.Y."/>
            <person name="Jogler C."/>
        </authorList>
    </citation>
    <scope>NUCLEOTIDE SEQUENCE [LARGE SCALE GENOMIC DNA]</scope>
    <source>
        <strain evidence="3 4">UC8</strain>
    </source>
</reference>
<feature type="transmembrane region" description="Helical" evidence="2">
    <location>
        <begin position="195"/>
        <end position="218"/>
    </location>
</feature>
<gene>
    <name evidence="3" type="ORF">UC8_24870</name>
</gene>
<keyword evidence="2" id="KW-0812">Transmembrane</keyword>
<evidence type="ECO:0000256" key="2">
    <source>
        <dbReference type="SAM" id="Phobius"/>
    </source>
</evidence>
<organism evidence="3 4">
    <name type="scientific">Roseimaritima ulvae</name>
    <dbReference type="NCBI Taxonomy" id="980254"/>
    <lineage>
        <taxon>Bacteria</taxon>
        <taxon>Pseudomonadati</taxon>
        <taxon>Planctomycetota</taxon>
        <taxon>Planctomycetia</taxon>
        <taxon>Pirellulales</taxon>
        <taxon>Pirellulaceae</taxon>
        <taxon>Roseimaritima</taxon>
    </lineage>
</organism>
<keyword evidence="4" id="KW-1185">Reference proteome</keyword>
<dbReference type="Proteomes" id="UP000325286">
    <property type="component" value="Chromosome"/>
</dbReference>
<dbReference type="AlphaFoldDB" id="A0A5B9QSU8"/>